<accession>A0A915YCI2</accession>
<organism evidence="2 3">
    <name type="scientific">Aureispira anguillae</name>
    <dbReference type="NCBI Taxonomy" id="2864201"/>
    <lineage>
        <taxon>Bacteria</taxon>
        <taxon>Pseudomonadati</taxon>
        <taxon>Bacteroidota</taxon>
        <taxon>Saprospiria</taxon>
        <taxon>Saprospirales</taxon>
        <taxon>Saprospiraceae</taxon>
        <taxon>Aureispira</taxon>
    </lineage>
</organism>
<name>A0A915YCI2_9BACT</name>
<evidence type="ECO:0000256" key="1">
    <source>
        <dbReference type="SAM" id="Phobius"/>
    </source>
</evidence>
<proteinExistence type="predicted"/>
<keyword evidence="1" id="KW-0472">Membrane</keyword>
<dbReference type="EMBL" id="AP026867">
    <property type="protein sequence ID" value="BDS10528.1"/>
    <property type="molecule type" value="Genomic_DNA"/>
</dbReference>
<dbReference type="AlphaFoldDB" id="A0A915YCI2"/>
<dbReference type="Proteomes" id="UP001060919">
    <property type="component" value="Chromosome"/>
</dbReference>
<gene>
    <name evidence="2" type="ORF">AsAng_0012360</name>
</gene>
<dbReference type="KEGG" id="aup:AsAng_0012360"/>
<evidence type="ECO:0000313" key="2">
    <source>
        <dbReference type="EMBL" id="BDS10528.1"/>
    </source>
</evidence>
<keyword evidence="1" id="KW-0812">Transmembrane</keyword>
<feature type="transmembrane region" description="Helical" evidence="1">
    <location>
        <begin position="38"/>
        <end position="57"/>
    </location>
</feature>
<feature type="transmembrane region" description="Helical" evidence="1">
    <location>
        <begin position="64"/>
        <end position="84"/>
    </location>
</feature>
<protein>
    <submittedName>
        <fullName evidence="2">Uncharacterized protein</fullName>
    </submittedName>
</protein>
<keyword evidence="1" id="KW-1133">Transmembrane helix</keyword>
<keyword evidence="3" id="KW-1185">Reference proteome</keyword>
<dbReference type="RefSeq" id="WP_264791829.1">
    <property type="nucleotide sequence ID" value="NZ_AP026867.1"/>
</dbReference>
<reference evidence="2" key="1">
    <citation type="submission" date="2022-09" db="EMBL/GenBank/DDBJ databases">
        <title>Aureispira anguillicida sp. nov., isolated from Leptocephalus of Japanese eel Anguilla japonica.</title>
        <authorList>
            <person name="Yuasa K."/>
            <person name="Mekata T."/>
            <person name="Ikunari K."/>
        </authorList>
    </citation>
    <scope>NUCLEOTIDE SEQUENCE</scope>
    <source>
        <strain evidence="2">EL160426</strain>
    </source>
</reference>
<evidence type="ECO:0000313" key="3">
    <source>
        <dbReference type="Proteomes" id="UP001060919"/>
    </source>
</evidence>
<sequence>MVLDDEQDKLSLTKDDEILWQASPKVESNVIWDNDSSYTSYCRFVLMIGMVGLLYLGKEKGLELILVWSIVLLMLLSLPFYMLSKYQTSTRFYILKDGVFICYLNAYLRKKVAFIPFEKIRKATFLAYSSENEKYGRVDLQLEASVAFNYYEYQTRTYRDYLSFYNIDEIEKVHQIIYLNLIKNE</sequence>